<name>A0A413VI31_BACSE</name>
<evidence type="ECO:0000313" key="2">
    <source>
        <dbReference type="Proteomes" id="UP000283482"/>
    </source>
</evidence>
<gene>
    <name evidence="1" type="ORF">DW889_01320</name>
</gene>
<proteinExistence type="predicted"/>
<sequence length="366" mass="41557">MKKIMIFSSLFSLAACRGNFEQKVVDPVVEFDSAFYERLMPGLGGGITGGDGSISIDLKDGRSLFMWGDSFFGDVINDKRAKDTKFVIGNTFTIIDKNGQLKTLYSGTKENPLAFIEADQDGKSPVWYWPGHGFVENGILHLFMSKFHKVGEGSFGFEYLCCDYFRLDVETMKIIDKENFKAANENNVHYGHAVLPYRGEIYVYGTRADAMGMAEVHVSKAKLINDKLVDFSYWDGAEWQTDARKSQRIAGITKSVSEQFNVVELEEKIALVSQDRSGNVKDIYSFIADKPEGPFSNEKLLYKVEESGFEVDSMMTYNAMVHPQYRKDGKVLMCYNVNTYSMTKLFEKASLYQPRFIWVPVEKIVK</sequence>
<protein>
    <submittedName>
        <fullName evidence="1">DUF4185 domain-containing protein</fullName>
    </submittedName>
</protein>
<evidence type="ECO:0000313" key="1">
    <source>
        <dbReference type="EMBL" id="RHB33233.1"/>
    </source>
</evidence>
<dbReference type="EMBL" id="QSGN01000002">
    <property type="protein sequence ID" value="RHB33233.1"/>
    <property type="molecule type" value="Genomic_DNA"/>
</dbReference>
<reference evidence="1 2" key="1">
    <citation type="submission" date="2018-08" db="EMBL/GenBank/DDBJ databases">
        <title>A genome reference for cultivated species of the human gut microbiota.</title>
        <authorList>
            <person name="Zou Y."/>
            <person name="Xue W."/>
            <person name="Luo G."/>
        </authorList>
    </citation>
    <scope>NUCLEOTIDE SEQUENCE [LARGE SCALE GENOMIC DNA]</scope>
    <source>
        <strain evidence="1 2">AM40-34</strain>
    </source>
</reference>
<organism evidence="1 2">
    <name type="scientific">Bacteroides stercoris</name>
    <dbReference type="NCBI Taxonomy" id="46506"/>
    <lineage>
        <taxon>Bacteria</taxon>
        <taxon>Pseudomonadati</taxon>
        <taxon>Bacteroidota</taxon>
        <taxon>Bacteroidia</taxon>
        <taxon>Bacteroidales</taxon>
        <taxon>Bacteroidaceae</taxon>
        <taxon>Bacteroides</taxon>
    </lineage>
</organism>
<dbReference type="RefSeq" id="WP_117906326.1">
    <property type="nucleotide sequence ID" value="NZ_QSGN01000002.1"/>
</dbReference>
<dbReference type="Proteomes" id="UP000283482">
    <property type="component" value="Unassembled WGS sequence"/>
</dbReference>
<comment type="caution">
    <text evidence="1">The sequence shown here is derived from an EMBL/GenBank/DDBJ whole genome shotgun (WGS) entry which is preliminary data.</text>
</comment>
<accession>A0A413VI31</accession>
<dbReference type="AlphaFoldDB" id="A0A413VI31"/>
<dbReference type="PROSITE" id="PS51257">
    <property type="entry name" value="PROKAR_LIPOPROTEIN"/>
    <property type="match status" value="1"/>
</dbReference>